<proteinExistence type="predicted"/>
<dbReference type="EMBL" id="CP000472">
    <property type="protein sequence ID" value="ACJ29190.1"/>
    <property type="molecule type" value="Genomic_DNA"/>
</dbReference>
<evidence type="ECO:0000313" key="2">
    <source>
        <dbReference type="Proteomes" id="UP000000753"/>
    </source>
</evidence>
<gene>
    <name evidence="1" type="ordered locus">swp_2447</name>
</gene>
<protein>
    <submittedName>
        <fullName evidence="1">Uncharacterized protein</fullName>
    </submittedName>
</protein>
<name>B8CMD3_SHEPW</name>
<dbReference type="AlphaFoldDB" id="B8CMD3"/>
<dbReference type="KEGG" id="swp:swp_2447"/>
<dbReference type="STRING" id="225849.swp_2447"/>
<dbReference type="Proteomes" id="UP000000753">
    <property type="component" value="Chromosome"/>
</dbReference>
<keyword evidence="2" id="KW-1185">Reference proteome</keyword>
<dbReference type="HOGENOM" id="CLU_3405395_0_0_6"/>
<organism evidence="1 2">
    <name type="scientific">Shewanella piezotolerans (strain WP3 / JCM 13877)</name>
    <dbReference type="NCBI Taxonomy" id="225849"/>
    <lineage>
        <taxon>Bacteria</taxon>
        <taxon>Pseudomonadati</taxon>
        <taxon>Pseudomonadota</taxon>
        <taxon>Gammaproteobacteria</taxon>
        <taxon>Alteromonadales</taxon>
        <taxon>Shewanellaceae</taxon>
        <taxon>Shewanella</taxon>
    </lineage>
</organism>
<accession>B8CMD3</accession>
<evidence type="ECO:0000313" key="1">
    <source>
        <dbReference type="EMBL" id="ACJ29190.1"/>
    </source>
</evidence>
<sequence>MKVQMAFRLSYSAAQSCLMAKLYLLGILLG</sequence>
<reference evidence="1 2" key="1">
    <citation type="journal article" date="2008" name="PLoS ONE">
        <title>Environmental adaptation: genomic analysis of the piezotolerant and psychrotolerant deep-sea iron reducing bacterium Shewanella piezotolerans WP3.</title>
        <authorList>
            <person name="Wang F."/>
            <person name="Wang J."/>
            <person name="Jian H."/>
            <person name="Zhang B."/>
            <person name="Li S."/>
            <person name="Wang F."/>
            <person name="Zeng X."/>
            <person name="Gao L."/>
            <person name="Bartlett D.H."/>
            <person name="Yu J."/>
            <person name="Hu S."/>
            <person name="Xiao X."/>
        </authorList>
    </citation>
    <scope>NUCLEOTIDE SEQUENCE [LARGE SCALE GENOMIC DNA]</scope>
    <source>
        <strain evidence="2">WP3 / JCM 13877</strain>
    </source>
</reference>